<name>A0A316IES1_9GAMM</name>
<dbReference type="PANTHER" id="PTHR43767:SF1">
    <property type="entry name" value="NONRIBOSOMAL PEPTIDE SYNTHASE PES1 (EUROFUNG)-RELATED"/>
    <property type="match status" value="1"/>
</dbReference>
<dbReference type="Gene3D" id="3.40.50.12780">
    <property type="entry name" value="N-terminal domain of ligase-like"/>
    <property type="match status" value="1"/>
</dbReference>
<dbReference type="InterPro" id="IPR050237">
    <property type="entry name" value="ATP-dep_AMP-bd_enzyme"/>
</dbReference>
<organism evidence="3 4">
    <name type="scientific">Fulvimonas soli</name>
    <dbReference type="NCBI Taxonomy" id="155197"/>
    <lineage>
        <taxon>Bacteria</taxon>
        <taxon>Pseudomonadati</taxon>
        <taxon>Pseudomonadota</taxon>
        <taxon>Gammaproteobacteria</taxon>
        <taxon>Lysobacterales</taxon>
        <taxon>Rhodanobacteraceae</taxon>
        <taxon>Fulvimonas</taxon>
    </lineage>
</organism>
<keyword evidence="3" id="KW-0436">Ligase</keyword>
<dbReference type="InterPro" id="IPR045851">
    <property type="entry name" value="AMP-bd_C_sf"/>
</dbReference>
<dbReference type="Proteomes" id="UP000245812">
    <property type="component" value="Unassembled WGS sequence"/>
</dbReference>
<evidence type="ECO:0000259" key="2">
    <source>
        <dbReference type="Pfam" id="PF13193"/>
    </source>
</evidence>
<dbReference type="InterPro" id="IPR042099">
    <property type="entry name" value="ANL_N_sf"/>
</dbReference>
<sequence length="557" mass="62226">MNTITRPAEAKPFVAADTQPRPDWSTGEQGTVNDVLRSAVQRFGNQPFLDDMGTIYSFADIDDHACRLANGLRALGVTKGQTVVTLLDNHAGTALIMFAITKLGAISVPVNTAYKGEFLRHQVADAGAAVVIAESDYAERLGAVAEGVPEVTTVVHRGPPPRLPTTKWNVLSWDQLYSEDASDPHVPVEPGDLAMLIYTGGTTGPSKGCMVSHNYTCNLGRQMLRTTYRGPGTITWTPLPMFHFNAVSATLIPNMMVGARVALYPRFSVSNFWPEIERTGANEVMLLASMFPLLLQAPDNDAMKRCYGQIETVIGAPFPAPLQEAWKKRFGVKRTVISGFGLTECALVTMQPRELPAAPNSSGMRCDDFDVRIVDDNDVEVPAGVAGEIVVRPLRPHVMFEGYWRRAQDTLKVMRNLWFHTGDIGKFDEQGYFYFVDRKKDYLRRRGENISSFEVENTFRAHAAIEDVAAHAVLSELGEDELKVTIVIRENHTLTHEELFHWCRDRLPYFALPRYIEFRDALPRNPVGRVLKYTLREEGVTPKTWDLEKSGIKVEKR</sequence>
<keyword evidence="4" id="KW-1185">Reference proteome</keyword>
<gene>
    <name evidence="3" type="ORF">C7456_10341</name>
</gene>
<dbReference type="PANTHER" id="PTHR43767">
    <property type="entry name" value="LONG-CHAIN-FATTY-ACID--COA LIGASE"/>
    <property type="match status" value="1"/>
</dbReference>
<protein>
    <submittedName>
        <fullName evidence="3">Crotonobetaine/carnitine-CoA ligase</fullName>
    </submittedName>
</protein>
<dbReference type="AlphaFoldDB" id="A0A316IES1"/>
<dbReference type="Pfam" id="PF00501">
    <property type="entry name" value="AMP-binding"/>
    <property type="match status" value="1"/>
</dbReference>
<dbReference type="InterPro" id="IPR025110">
    <property type="entry name" value="AMP-bd_C"/>
</dbReference>
<dbReference type="Pfam" id="PF13193">
    <property type="entry name" value="AMP-binding_C"/>
    <property type="match status" value="1"/>
</dbReference>
<feature type="domain" description="AMP-binding enzyme C-terminal" evidence="2">
    <location>
        <begin position="454"/>
        <end position="528"/>
    </location>
</feature>
<dbReference type="OrthoDB" id="9803968at2"/>
<comment type="caution">
    <text evidence="3">The sequence shown here is derived from an EMBL/GenBank/DDBJ whole genome shotgun (WGS) entry which is preliminary data.</text>
</comment>
<dbReference type="InterPro" id="IPR000873">
    <property type="entry name" value="AMP-dep_synth/lig_dom"/>
</dbReference>
<feature type="domain" description="AMP-dependent synthetase/ligase" evidence="1">
    <location>
        <begin position="37"/>
        <end position="404"/>
    </location>
</feature>
<evidence type="ECO:0000259" key="1">
    <source>
        <dbReference type="Pfam" id="PF00501"/>
    </source>
</evidence>
<dbReference type="PROSITE" id="PS00455">
    <property type="entry name" value="AMP_BINDING"/>
    <property type="match status" value="1"/>
</dbReference>
<proteinExistence type="predicted"/>
<dbReference type="GO" id="GO:0016878">
    <property type="term" value="F:acid-thiol ligase activity"/>
    <property type="evidence" value="ECO:0007669"/>
    <property type="project" value="UniProtKB-ARBA"/>
</dbReference>
<dbReference type="RefSeq" id="WP_109722514.1">
    <property type="nucleotide sequence ID" value="NZ_QGHC01000003.1"/>
</dbReference>
<dbReference type="Gene3D" id="3.30.300.30">
    <property type="match status" value="1"/>
</dbReference>
<accession>A0A316IES1</accession>
<reference evidence="3 4" key="1">
    <citation type="submission" date="2018-05" db="EMBL/GenBank/DDBJ databases">
        <title>Genomic Encyclopedia of Type Strains, Phase IV (KMG-IV): sequencing the most valuable type-strain genomes for metagenomic binning, comparative biology and taxonomic classification.</title>
        <authorList>
            <person name="Goeker M."/>
        </authorList>
    </citation>
    <scope>NUCLEOTIDE SEQUENCE [LARGE SCALE GENOMIC DNA]</scope>
    <source>
        <strain evidence="3 4">DSM 14263</strain>
    </source>
</reference>
<evidence type="ECO:0000313" key="3">
    <source>
        <dbReference type="EMBL" id="PWK91922.1"/>
    </source>
</evidence>
<dbReference type="EMBL" id="QGHC01000003">
    <property type="protein sequence ID" value="PWK91922.1"/>
    <property type="molecule type" value="Genomic_DNA"/>
</dbReference>
<evidence type="ECO:0000313" key="4">
    <source>
        <dbReference type="Proteomes" id="UP000245812"/>
    </source>
</evidence>
<dbReference type="SUPFAM" id="SSF56801">
    <property type="entry name" value="Acetyl-CoA synthetase-like"/>
    <property type="match status" value="1"/>
</dbReference>
<dbReference type="InterPro" id="IPR020845">
    <property type="entry name" value="AMP-binding_CS"/>
</dbReference>